<gene>
    <name evidence="1" type="ORF">HUJ06_017177</name>
</gene>
<organism evidence="1 2">
    <name type="scientific">Nelumbo nucifera</name>
    <name type="common">Sacred lotus</name>
    <dbReference type="NCBI Taxonomy" id="4432"/>
    <lineage>
        <taxon>Eukaryota</taxon>
        <taxon>Viridiplantae</taxon>
        <taxon>Streptophyta</taxon>
        <taxon>Embryophyta</taxon>
        <taxon>Tracheophyta</taxon>
        <taxon>Spermatophyta</taxon>
        <taxon>Magnoliopsida</taxon>
        <taxon>Proteales</taxon>
        <taxon>Nelumbonaceae</taxon>
        <taxon>Nelumbo</taxon>
    </lineage>
</organism>
<dbReference type="Proteomes" id="UP000607653">
    <property type="component" value="Unassembled WGS sequence"/>
</dbReference>
<comment type="caution">
    <text evidence="1">The sequence shown here is derived from an EMBL/GenBank/DDBJ whole genome shotgun (WGS) entry which is preliminary data.</text>
</comment>
<dbReference type="EMBL" id="DUZY01000008">
    <property type="protein sequence ID" value="DAD47240.1"/>
    <property type="molecule type" value="Genomic_DNA"/>
</dbReference>
<evidence type="ECO:0000313" key="1">
    <source>
        <dbReference type="EMBL" id="DAD47240.1"/>
    </source>
</evidence>
<sequence length="32" mass="3402">MVSRPPIAIHGPTHPPAFGTTWVPSLLSTGLY</sequence>
<proteinExistence type="predicted"/>
<name>A0A822ZRY9_NELNU</name>
<accession>A0A822ZRY9</accession>
<keyword evidence="2" id="KW-1185">Reference proteome</keyword>
<evidence type="ECO:0000313" key="2">
    <source>
        <dbReference type="Proteomes" id="UP000607653"/>
    </source>
</evidence>
<reference evidence="1 2" key="1">
    <citation type="journal article" date="2020" name="Mol. Biol. Evol.">
        <title>Distinct Expression and Methylation Patterns for Genes with Different Fates following a Single Whole-Genome Duplication in Flowering Plants.</title>
        <authorList>
            <person name="Shi T."/>
            <person name="Rahmani R.S."/>
            <person name="Gugger P.F."/>
            <person name="Wang M."/>
            <person name="Li H."/>
            <person name="Zhang Y."/>
            <person name="Li Z."/>
            <person name="Wang Q."/>
            <person name="Van de Peer Y."/>
            <person name="Marchal K."/>
            <person name="Chen J."/>
        </authorList>
    </citation>
    <scope>NUCLEOTIDE SEQUENCE [LARGE SCALE GENOMIC DNA]</scope>
    <source>
        <tissue evidence="1">Leaf</tissue>
    </source>
</reference>
<dbReference type="AlphaFoldDB" id="A0A822ZRY9"/>
<protein>
    <submittedName>
        <fullName evidence="1">Uncharacterized protein</fullName>
    </submittedName>
</protein>